<evidence type="ECO:0000313" key="4">
    <source>
        <dbReference type="EMBL" id="PSR79509.1"/>
    </source>
</evidence>
<proteinExistence type="predicted"/>
<sequence>MFATAGDYDDEESTVAPPRVWPDVLTPESPRAIIVESSLVHNLLPLIIHFAAVLGPSWGIMLFILKENWIEPQSPAFQRLKASGHIEVRFLPAGTSLADSKSVSTFLTSSWIWEQVLQAHRVLLFQTDSIICSKSETAVEDYFEYDFVGAPISPVYGQGYNGGLSIRNPRLFWHIVQETDFATSAQQFEDQFFYNELQKRGAALPDQMVAKTFAVETIYYETPLGYHQPQRWQPAHLESIVDWCPEVTMLIGRRAH</sequence>
<organism evidence="4 5">
    <name type="scientific">Coniella lustricola</name>
    <dbReference type="NCBI Taxonomy" id="2025994"/>
    <lineage>
        <taxon>Eukaryota</taxon>
        <taxon>Fungi</taxon>
        <taxon>Dikarya</taxon>
        <taxon>Ascomycota</taxon>
        <taxon>Pezizomycotina</taxon>
        <taxon>Sordariomycetes</taxon>
        <taxon>Sordariomycetidae</taxon>
        <taxon>Diaporthales</taxon>
        <taxon>Schizoparmaceae</taxon>
        <taxon>Coniella</taxon>
    </lineage>
</organism>
<accession>A0A2T2ZYB3</accession>
<evidence type="ECO:0000259" key="3">
    <source>
        <dbReference type="Pfam" id="PF18922"/>
    </source>
</evidence>
<dbReference type="EMBL" id="KZ678564">
    <property type="protein sequence ID" value="PSR79509.1"/>
    <property type="molecule type" value="Genomic_DNA"/>
</dbReference>
<dbReference type="Pfam" id="PF18922">
    <property type="entry name" value="DUF5672"/>
    <property type="match status" value="1"/>
</dbReference>
<keyword evidence="2" id="KW-0812">Transmembrane</keyword>
<dbReference type="STRING" id="2025994.A0A2T2ZYB3"/>
<dbReference type="OrthoDB" id="10025998at2759"/>
<gene>
    <name evidence="4" type="ORF">BD289DRAFT_375399</name>
</gene>
<evidence type="ECO:0000256" key="1">
    <source>
        <dbReference type="SAM" id="MobiDB-lite"/>
    </source>
</evidence>
<name>A0A2T2ZYB3_9PEZI</name>
<protein>
    <recommendedName>
        <fullName evidence="3">DUF5672 domain-containing protein</fullName>
    </recommendedName>
</protein>
<feature type="region of interest" description="Disordered" evidence="1">
    <location>
        <begin position="1"/>
        <end position="21"/>
    </location>
</feature>
<keyword evidence="5" id="KW-1185">Reference proteome</keyword>
<keyword evidence="2" id="KW-1133">Transmembrane helix</keyword>
<dbReference type="InterPro" id="IPR043729">
    <property type="entry name" value="DUF5672"/>
</dbReference>
<dbReference type="AlphaFoldDB" id="A0A2T2ZYB3"/>
<evidence type="ECO:0000256" key="2">
    <source>
        <dbReference type="SAM" id="Phobius"/>
    </source>
</evidence>
<dbReference type="InParanoid" id="A0A2T2ZYB3"/>
<keyword evidence="2" id="KW-0472">Membrane</keyword>
<reference evidence="4 5" key="1">
    <citation type="journal article" date="2018" name="Mycol. Prog.">
        <title>Coniella lustricola, a new species from submerged detritus.</title>
        <authorList>
            <person name="Raudabaugh D.B."/>
            <person name="Iturriaga T."/>
            <person name="Carver A."/>
            <person name="Mondo S."/>
            <person name="Pangilinan J."/>
            <person name="Lipzen A."/>
            <person name="He G."/>
            <person name="Amirebrahimi M."/>
            <person name="Grigoriev I.V."/>
            <person name="Miller A.N."/>
        </authorList>
    </citation>
    <scope>NUCLEOTIDE SEQUENCE [LARGE SCALE GENOMIC DNA]</scope>
    <source>
        <strain evidence="4 5">B22-T-1</strain>
    </source>
</reference>
<feature type="domain" description="DUF5672" evidence="3">
    <location>
        <begin position="86"/>
        <end position="227"/>
    </location>
</feature>
<feature type="transmembrane region" description="Helical" evidence="2">
    <location>
        <begin position="46"/>
        <end position="65"/>
    </location>
</feature>
<dbReference type="Proteomes" id="UP000241462">
    <property type="component" value="Unassembled WGS sequence"/>
</dbReference>
<evidence type="ECO:0000313" key="5">
    <source>
        <dbReference type="Proteomes" id="UP000241462"/>
    </source>
</evidence>